<dbReference type="Proteomes" id="UP000476310">
    <property type="component" value="Unassembled WGS sequence"/>
</dbReference>
<keyword evidence="5 6" id="KW-0460">Magnesium</keyword>
<dbReference type="InterPro" id="IPR020084">
    <property type="entry name" value="NUDIX_hydrolase_CS"/>
</dbReference>
<dbReference type="PROSITE" id="PS00893">
    <property type="entry name" value="NUDIX_BOX"/>
    <property type="match status" value="1"/>
</dbReference>
<feature type="binding site" evidence="6">
    <location>
        <position position="84"/>
    </location>
    <ligand>
        <name>Mg(2+)</name>
        <dbReference type="ChEBI" id="CHEBI:18420"/>
    </ligand>
</feature>
<dbReference type="Gene3D" id="3.90.79.10">
    <property type="entry name" value="Nucleoside Triphosphate Pyrophosphohydrolase"/>
    <property type="match status" value="1"/>
</dbReference>
<dbReference type="PROSITE" id="PS51462">
    <property type="entry name" value="NUDIX"/>
    <property type="match status" value="1"/>
</dbReference>
<dbReference type="Pfam" id="PF00293">
    <property type="entry name" value="NUDIX"/>
    <property type="match status" value="1"/>
</dbReference>
<feature type="domain" description="Nudix hydrolase" evidence="7">
    <location>
        <begin position="31"/>
        <end position="163"/>
    </location>
</feature>
<comment type="caution">
    <text evidence="8">The sequence shown here is derived from an EMBL/GenBank/DDBJ whole genome shotgun (WGS) entry which is preliminary data.</text>
</comment>
<dbReference type="PIRSF" id="PIRSF017340">
    <property type="entry name" value="Nudix_hydro"/>
    <property type="match status" value="1"/>
</dbReference>
<dbReference type="RefSeq" id="WP_164436104.1">
    <property type="nucleotide sequence ID" value="NZ_JAAIKT010000096.1"/>
</dbReference>
<keyword evidence="4" id="KW-0378">Hydrolase</keyword>
<keyword evidence="9" id="KW-1185">Reference proteome</keyword>
<dbReference type="EMBL" id="JAAIKT010000096">
    <property type="protein sequence ID" value="NEW76892.1"/>
    <property type="molecule type" value="Genomic_DNA"/>
</dbReference>
<organism evidence="8 9">
    <name type="scientific">Streptomyces rhizosphaericus</name>
    <dbReference type="NCBI Taxonomy" id="114699"/>
    <lineage>
        <taxon>Bacteria</taxon>
        <taxon>Bacillati</taxon>
        <taxon>Actinomycetota</taxon>
        <taxon>Actinomycetes</taxon>
        <taxon>Kitasatosporales</taxon>
        <taxon>Streptomycetaceae</taxon>
        <taxon>Streptomyces</taxon>
        <taxon>Streptomyces violaceusniger group</taxon>
    </lineage>
</organism>
<dbReference type="InterPro" id="IPR024195">
    <property type="entry name" value="NUDIX_hydrolase_YfcD_pred"/>
</dbReference>
<keyword evidence="3 6" id="KW-0479">Metal-binding</keyword>
<evidence type="ECO:0000313" key="9">
    <source>
        <dbReference type="Proteomes" id="UP000476310"/>
    </source>
</evidence>
<proteinExistence type="inferred from homology"/>
<comment type="similarity">
    <text evidence="2">Belongs to the Nudix hydrolase family.</text>
</comment>
<evidence type="ECO:0000256" key="3">
    <source>
        <dbReference type="ARBA" id="ARBA00022723"/>
    </source>
</evidence>
<evidence type="ECO:0000256" key="2">
    <source>
        <dbReference type="ARBA" id="ARBA00005582"/>
    </source>
</evidence>
<evidence type="ECO:0000256" key="6">
    <source>
        <dbReference type="PIRSR" id="PIRSR017340-1"/>
    </source>
</evidence>
<evidence type="ECO:0000259" key="7">
    <source>
        <dbReference type="PROSITE" id="PS51462"/>
    </source>
</evidence>
<dbReference type="AlphaFoldDB" id="A0A6G4AUE8"/>
<dbReference type="GO" id="GO:0016817">
    <property type="term" value="F:hydrolase activity, acting on acid anhydrides"/>
    <property type="evidence" value="ECO:0007669"/>
    <property type="project" value="InterPro"/>
</dbReference>
<dbReference type="InterPro" id="IPR015797">
    <property type="entry name" value="NUDIX_hydrolase-like_dom_sf"/>
</dbReference>
<feature type="binding site" evidence="6">
    <location>
        <position position="88"/>
    </location>
    <ligand>
        <name>Mg(2+)</name>
        <dbReference type="ChEBI" id="CHEBI:18420"/>
    </ligand>
</feature>
<dbReference type="GO" id="GO:0046872">
    <property type="term" value="F:metal ion binding"/>
    <property type="evidence" value="ECO:0007669"/>
    <property type="project" value="UniProtKB-KW"/>
</dbReference>
<reference evidence="8" key="1">
    <citation type="submission" date="2020-02" db="EMBL/GenBank/DDBJ databases">
        <title>A new Streptomyces sp. for controlling soil-borne diseases.</title>
        <authorList>
            <person name="Li X."/>
            <person name="Tian Y."/>
            <person name="Gao K."/>
        </authorList>
    </citation>
    <scope>NUCLEOTIDE SEQUENCE [LARGE SCALE GENOMIC DNA]</scope>
    <source>
        <strain evidence="8">0250</strain>
    </source>
</reference>
<dbReference type="SUPFAM" id="SSF55811">
    <property type="entry name" value="Nudix"/>
    <property type="match status" value="1"/>
</dbReference>
<name>A0A6G4AUE8_9ACTN</name>
<evidence type="ECO:0000313" key="8">
    <source>
        <dbReference type="EMBL" id="NEW76892.1"/>
    </source>
</evidence>
<evidence type="ECO:0000256" key="1">
    <source>
        <dbReference type="ARBA" id="ARBA00001946"/>
    </source>
</evidence>
<sequence>MEEIVALYAQDELPGRVVGSAPRSRMRARNLPHAAAKTLVRDVSGQVYVHRRTDTKDLYPGLYDVWVGGVIAAGEEPDNAAERELAEELGVKDCTVRLVDRHWFTNTHTNFLAHIYETVYEPTLHGPIAHQPEEVAEGWWLPWDGLKTRLADPDWPFVPDGRALLASYERVRGA</sequence>
<dbReference type="InterPro" id="IPR000086">
    <property type="entry name" value="NUDIX_hydrolase_dom"/>
</dbReference>
<evidence type="ECO:0000256" key="4">
    <source>
        <dbReference type="ARBA" id="ARBA00022801"/>
    </source>
</evidence>
<comment type="cofactor">
    <cofactor evidence="1">
        <name>Mg(2+)</name>
        <dbReference type="ChEBI" id="CHEBI:18420"/>
    </cofactor>
</comment>
<protein>
    <submittedName>
        <fullName evidence="8">NUDIX domain-containing protein</fullName>
    </submittedName>
</protein>
<gene>
    <name evidence="8" type="ORF">G4H13_42850</name>
</gene>
<accession>A0A6G4AUE8</accession>
<dbReference type="PANTHER" id="PTHR10885">
    <property type="entry name" value="ISOPENTENYL-DIPHOSPHATE DELTA-ISOMERASE"/>
    <property type="match status" value="1"/>
</dbReference>
<dbReference type="PANTHER" id="PTHR10885:SF0">
    <property type="entry name" value="ISOPENTENYL-DIPHOSPHATE DELTA-ISOMERASE"/>
    <property type="match status" value="1"/>
</dbReference>
<evidence type="ECO:0000256" key="5">
    <source>
        <dbReference type="ARBA" id="ARBA00022842"/>
    </source>
</evidence>